<dbReference type="InterPro" id="IPR036388">
    <property type="entry name" value="WH-like_DNA-bd_sf"/>
</dbReference>
<evidence type="ECO:0000259" key="1">
    <source>
        <dbReference type="SMART" id="SM00849"/>
    </source>
</evidence>
<evidence type="ECO:0000313" key="3">
    <source>
        <dbReference type="Proteomes" id="UP000680714"/>
    </source>
</evidence>
<dbReference type="Gene3D" id="3.60.15.10">
    <property type="entry name" value="Ribonuclease Z/Hydroxyacylglutathione hydrolase-like"/>
    <property type="match status" value="1"/>
</dbReference>
<dbReference type="Proteomes" id="UP000680714">
    <property type="component" value="Unassembled WGS sequence"/>
</dbReference>
<comment type="caution">
    <text evidence="2">The sequence shown here is derived from an EMBL/GenBank/DDBJ whole genome shotgun (WGS) entry which is preliminary data.</text>
</comment>
<dbReference type="InterPro" id="IPR048933">
    <property type="entry name" value="B_lactamase-like_C"/>
</dbReference>
<feature type="domain" description="Metallo-beta-lactamase" evidence="1">
    <location>
        <begin position="47"/>
        <end position="264"/>
    </location>
</feature>
<gene>
    <name evidence="2" type="ORF">KEC16_00320</name>
</gene>
<evidence type="ECO:0000313" key="2">
    <source>
        <dbReference type="EMBL" id="MBR9970154.1"/>
    </source>
</evidence>
<dbReference type="PANTHER" id="PTHR23131:SF4">
    <property type="entry name" value="METALLO-BETA-LACTAMASE SUPERFAMILY POTEIN"/>
    <property type="match status" value="1"/>
</dbReference>
<sequence length="351" mass="38847">MPKYRRTPVTYVQLDHPFPAPPDIAAVQQVAPGVLWIRMPLPFALDHINLWALDDGNGWTIVDTGVGDDETMAHWHSLFAGALAGKPVTRLICTHFHPDHMGLAGPLTQRFGIRLTATVGEWTYGRMLMLEGGADYIDNQVDHYRRCGYGPDLLEGVRERSGGYGDRIKPLPTNVSAISHGDCLTIGGRQWQVFVGRGHSPEHACLYCAELNVLISGDQILPRISPVVGVWPQEPDSEPLGQFLDSLKRLKQSFPADCLVLPSHRLPFRGLHERADELLAHHDERLERAFAACAKPSTALAVLRALFQRPLDPHQTGFAAGETVAHLNHLIAQGRLVRTEDADGVWIYQTA</sequence>
<name>A0ABS5I6V4_9PROT</name>
<proteinExistence type="predicted"/>
<dbReference type="InterPro" id="IPR050662">
    <property type="entry name" value="Sec-metab_biosynth-thioest"/>
</dbReference>
<dbReference type="SMART" id="SM00849">
    <property type="entry name" value="Lactamase_B"/>
    <property type="match status" value="1"/>
</dbReference>
<keyword evidence="3" id="KW-1185">Reference proteome</keyword>
<dbReference type="InterPro" id="IPR001279">
    <property type="entry name" value="Metallo-B-lactamas"/>
</dbReference>
<reference evidence="2 3" key="1">
    <citation type="submission" date="2021-04" db="EMBL/GenBank/DDBJ databases">
        <title>Magnetospirillum sulfuroxidans sp. nov., a facultative chemolithoautotrophic sulfur-oxidizing alphaproteobacterium isolated from freshwater sediment and proposals for Paramagetospirillum gen. nov., and Magnetospirillaceae fam. nov.</title>
        <authorList>
            <person name="Koziaeva V."/>
            <person name="Geelhoed J.S."/>
            <person name="Sorokin D.Y."/>
            <person name="Grouzdev D.S."/>
        </authorList>
    </citation>
    <scope>NUCLEOTIDE SEQUENCE [LARGE SCALE GENOMIC DNA]</scope>
    <source>
        <strain evidence="2 3">J10</strain>
    </source>
</reference>
<dbReference type="SUPFAM" id="SSF56281">
    <property type="entry name" value="Metallo-hydrolase/oxidoreductase"/>
    <property type="match status" value="1"/>
</dbReference>
<protein>
    <submittedName>
        <fullName evidence="2">MBL fold metallo-hydrolase</fullName>
    </submittedName>
</protein>
<dbReference type="EMBL" id="JAGTUF010000001">
    <property type="protein sequence ID" value="MBR9970154.1"/>
    <property type="molecule type" value="Genomic_DNA"/>
</dbReference>
<dbReference type="PANTHER" id="PTHR23131">
    <property type="entry name" value="ENDORIBONUCLEASE LACTB2"/>
    <property type="match status" value="1"/>
</dbReference>
<accession>A0ABS5I6V4</accession>
<organism evidence="2 3">
    <name type="scientific">Magnetospirillum sulfuroxidans</name>
    <dbReference type="NCBI Taxonomy" id="611300"/>
    <lineage>
        <taxon>Bacteria</taxon>
        <taxon>Pseudomonadati</taxon>
        <taxon>Pseudomonadota</taxon>
        <taxon>Alphaproteobacteria</taxon>
        <taxon>Rhodospirillales</taxon>
        <taxon>Rhodospirillaceae</taxon>
        <taxon>Magnetospirillum</taxon>
    </lineage>
</organism>
<dbReference type="InterPro" id="IPR036866">
    <property type="entry name" value="RibonucZ/Hydroxyglut_hydro"/>
</dbReference>
<dbReference type="Gene3D" id="1.10.10.10">
    <property type="entry name" value="Winged helix-like DNA-binding domain superfamily/Winged helix DNA-binding domain"/>
    <property type="match status" value="1"/>
</dbReference>
<dbReference type="Pfam" id="PF21221">
    <property type="entry name" value="B_lactamase-like_C"/>
    <property type="match status" value="1"/>
</dbReference>
<dbReference type="Pfam" id="PF00753">
    <property type="entry name" value="Lactamase_B"/>
    <property type="match status" value="1"/>
</dbReference>